<dbReference type="Proteomes" id="UP000054532">
    <property type="component" value="Unassembled WGS sequence"/>
</dbReference>
<evidence type="ECO:0000256" key="1">
    <source>
        <dbReference type="SAM" id="MobiDB-lite"/>
    </source>
</evidence>
<organism evidence="2">
    <name type="scientific">Phytophthora nicotianae</name>
    <name type="common">Potato buckeye rot agent</name>
    <name type="synonym">Phytophthora parasitica</name>
    <dbReference type="NCBI Taxonomy" id="4792"/>
    <lineage>
        <taxon>Eukaryota</taxon>
        <taxon>Sar</taxon>
        <taxon>Stramenopiles</taxon>
        <taxon>Oomycota</taxon>
        <taxon>Peronosporomycetes</taxon>
        <taxon>Peronosporales</taxon>
        <taxon>Peronosporaceae</taxon>
        <taxon>Phytophthora</taxon>
    </lineage>
</organism>
<feature type="region of interest" description="Disordered" evidence="1">
    <location>
        <begin position="1"/>
        <end position="117"/>
    </location>
</feature>
<gene>
    <name evidence="2" type="ORF">L914_00237</name>
</gene>
<feature type="compositionally biased region" description="Polar residues" evidence="1">
    <location>
        <begin position="48"/>
        <end position="65"/>
    </location>
</feature>
<sequence>MADQAREEEEARTAEAVRRASVEASRTRAEKSRAMKIGREEKEGVDVSTESGPNEATTADASTDIQHSDDGDEHEDEEDSASASEEEKDEVVHSGTRGKKKRPHPMAETTTMEKATKLQCPRSRLITKPGRYLMKACRSTC</sequence>
<dbReference type="VEuPathDB" id="FungiDB:PPTG_22243"/>
<proteinExistence type="predicted"/>
<name>W2P7S1_PHYNI</name>
<evidence type="ECO:0000313" key="2">
    <source>
        <dbReference type="EMBL" id="ETM56856.1"/>
    </source>
</evidence>
<dbReference type="EMBL" id="KI690391">
    <property type="protein sequence ID" value="ETM56856.1"/>
    <property type="molecule type" value="Genomic_DNA"/>
</dbReference>
<protein>
    <submittedName>
        <fullName evidence="2">Uncharacterized protein</fullName>
    </submittedName>
</protein>
<feature type="compositionally biased region" description="Basic and acidic residues" evidence="1">
    <location>
        <begin position="9"/>
        <end position="45"/>
    </location>
</feature>
<dbReference type="AlphaFoldDB" id="W2P7S1"/>
<accession>W2P7S1</accession>
<feature type="non-terminal residue" evidence="2">
    <location>
        <position position="141"/>
    </location>
</feature>
<reference evidence="2" key="1">
    <citation type="submission" date="2013-11" db="EMBL/GenBank/DDBJ databases">
        <title>The Genome Sequence of Phytophthora parasitica IAC_01/95.</title>
        <authorList>
            <consortium name="The Broad Institute Genomics Platform"/>
            <person name="Russ C."/>
            <person name="Tyler B."/>
            <person name="Panabieres F."/>
            <person name="Shan W."/>
            <person name="Tripathy S."/>
            <person name="Grunwald N."/>
            <person name="Machado M."/>
            <person name="Johnson C.S."/>
            <person name="Arredondo F."/>
            <person name="Hong C."/>
            <person name="Coffey M."/>
            <person name="Young S.K."/>
            <person name="Zeng Q."/>
            <person name="Gargeya S."/>
            <person name="Fitzgerald M."/>
            <person name="Abouelleil A."/>
            <person name="Alvarado L."/>
            <person name="Chapman S.B."/>
            <person name="Gainer-Dewar J."/>
            <person name="Goldberg J."/>
            <person name="Griggs A."/>
            <person name="Gujja S."/>
            <person name="Hansen M."/>
            <person name="Howarth C."/>
            <person name="Imamovic A."/>
            <person name="Ireland A."/>
            <person name="Larimer J."/>
            <person name="McCowan C."/>
            <person name="Murphy C."/>
            <person name="Pearson M."/>
            <person name="Poon T.W."/>
            <person name="Priest M."/>
            <person name="Roberts A."/>
            <person name="Saif S."/>
            <person name="Shea T."/>
            <person name="Sykes S."/>
            <person name="Wortman J."/>
            <person name="Nusbaum C."/>
            <person name="Birren B."/>
        </authorList>
    </citation>
    <scope>NUCLEOTIDE SEQUENCE [LARGE SCALE GENOMIC DNA]</scope>
    <source>
        <strain evidence="2">IAC_01/95</strain>
    </source>
</reference>
<feature type="compositionally biased region" description="Acidic residues" evidence="1">
    <location>
        <begin position="70"/>
        <end position="89"/>
    </location>
</feature>